<feature type="signal peptide" evidence="1">
    <location>
        <begin position="1"/>
        <end position="16"/>
    </location>
</feature>
<keyword evidence="1" id="KW-0732">Signal</keyword>
<accession>A0ABY2U520</accession>
<keyword evidence="3" id="KW-1185">Reference proteome</keyword>
<dbReference type="Proteomes" id="UP000304941">
    <property type="component" value="Unassembled WGS sequence"/>
</dbReference>
<reference evidence="2 3" key="1">
    <citation type="submission" date="2019-05" db="EMBL/GenBank/DDBJ databases">
        <title>Pseudomonas edaphica sp. nov., isolated from rhizospheric soil of Cistus ladanifer L. in Spain.</title>
        <authorList>
            <person name="Peix A."/>
        </authorList>
    </citation>
    <scope>NUCLEOTIDE SEQUENCE [LARGE SCALE GENOMIC DNA]</scope>
    <source>
        <strain evidence="2 3">RD25</strain>
    </source>
</reference>
<evidence type="ECO:0000313" key="3">
    <source>
        <dbReference type="Proteomes" id="UP000304941"/>
    </source>
</evidence>
<gene>
    <name evidence="2" type="ORF">FEM54_14215</name>
</gene>
<feature type="chain" id="PRO_5045306103" description="Lipoprotein" evidence="1">
    <location>
        <begin position="17"/>
        <end position="116"/>
    </location>
</feature>
<protein>
    <recommendedName>
        <fullName evidence="4">Lipoprotein</fullName>
    </recommendedName>
</protein>
<organism evidence="2 3">
    <name type="scientific">Pseudomonas edaphica</name>
    <dbReference type="NCBI Taxonomy" id="2006980"/>
    <lineage>
        <taxon>Bacteria</taxon>
        <taxon>Pseudomonadati</taxon>
        <taxon>Pseudomonadota</taxon>
        <taxon>Gammaproteobacteria</taxon>
        <taxon>Pseudomonadales</taxon>
        <taxon>Pseudomonadaceae</taxon>
        <taxon>Pseudomonas</taxon>
    </lineage>
</organism>
<dbReference type="EMBL" id="VBVZ01000182">
    <property type="protein sequence ID" value="TLG91202.1"/>
    <property type="molecule type" value="Genomic_DNA"/>
</dbReference>
<dbReference type="PROSITE" id="PS51257">
    <property type="entry name" value="PROKAR_LIPOPROTEIN"/>
    <property type="match status" value="1"/>
</dbReference>
<evidence type="ECO:0008006" key="4">
    <source>
        <dbReference type="Google" id="ProtNLM"/>
    </source>
</evidence>
<sequence>MRILLASVIAVSVLLAACSTPGDLKKNAPTISSSSKKSPKQYALCVFPKWQEERSTSTMSETEDGYRLIVATDMMADEVLEIGRSGSGSRVALYQRMPWAKMVGRGAIEDAVRNCL</sequence>
<proteinExistence type="predicted"/>
<name>A0ABY2U520_9PSED</name>
<evidence type="ECO:0000256" key="1">
    <source>
        <dbReference type="SAM" id="SignalP"/>
    </source>
</evidence>
<dbReference type="RefSeq" id="WP_138451518.1">
    <property type="nucleotide sequence ID" value="NZ_VBVZ01000182.1"/>
</dbReference>
<comment type="caution">
    <text evidence="2">The sequence shown here is derived from an EMBL/GenBank/DDBJ whole genome shotgun (WGS) entry which is preliminary data.</text>
</comment>
<evidence type="ECO:0000313" key="2">
    <source>
        <dbReference type="EMBL" id="TLG91202.1"/>
    </source>
</evidence>